<evidence type="ECO:0000256" key="2">
    <source>
        <dbReference type="ARBA" id="ARBA00023043"/>
    </source>
</evidence>
<dbReference type="InterPro" id="IPR002110">
    <property type="entry name" value="Ankyrin_rpt"/>
</dbReference>
<dbReference type="SMART" id="SM00248">
    <property type="entry name" value="ANK"/>
    <property type="match status" value="11"/>
</dbReference>
<evidence type="ECO:0000256" key="3">
    <source>
        <dbReference type="PROSITE-ProRule" id="PRU00023"/>
    </source>
</evidence>
<feature type="repeat" description="ANK" evidence="3">
    <location>
        <begin position="267"/>
        <end position="299"/>
    </location>
</feature>
<dbReference type="RefSeq" id="WP_135570609.1">
    <property type="nucleotide sequence ID" value="NZ_RQFN01000011.1"/>
</dbReference>
<dbReference type="Gene3D" id="1.25.40.20">
    <property type="entry name" value="Ankyrin repeat-containing domain"/>
    <property type="match status" value="3"/>
</dbReference>
<feature type="repeat" description="ANK" evidence="3">
    <location>
        <begin position="432"/>
        <end position="464"/>
    </location>
</feature>
<evidence type="ECO:0000313" key="4">
    <source>
        <dbReference type="EMBL" id="TGL06313.1"/>
    </source>
</evidence>
<feature type="repeat" description="ANK" evidence="3">
    <location>
        <begin position="366"/>
        <end position="398"/>
    </location>
</feature>
<keyword evidence="2 3" id="KW-0040">ANK repeat</keyword>
<name>A0ABY2LVQ7_9LEPT</name>
<dbReference type="Proteomes" id="UP000297465">
    <property type="component" value="Unassembled WGS sequence"/>
</dbReference>
<protein>
    <submittedName>
        <fullName evidence="4">Ankyrin repeat domain-containing protein</fullName>
    </submittedName>
</protein>
<accession>A0ABY2LVQ7</accession>
<dbReference type="PRINTS" id="PR01415">
    <property type="entry name" value="ANKYRIN"/>
</dbReference>
<feature type="repeat" description="ANK" evidence="3">
    <location>
        <begin position="333"/>
        <end position="365"/>
    </location>
</feature>
<evidence type="ECO:0000313" key="5">
    <source>
        <dbReference type="Proteomes" id="UP000297465"/>
    </source>
</evidence>
<dbReference type="InterPro" id="IPR051165">
    <property type="entry name" value="Multifunctional_ANK_Repeat"/>
</dbReference>
<dbReference type="EMBL" id="RQFO01000004">
    <property type="protein sequence ID" value="TGL06313.1"/>
    <property type="molecule type" value="Genomic_DNA"/>
</dbReference>
<keyword evidence="1" id="KW-0677">Repeat</keyword>
<dbReference type="PROSITE" id="PS50297">
    <property type="entry name" value="ANK_REP_REGION"/>
    <property type="match status" value="8"/>
</dbReference>
<dbReference type="PROSITE" id="PS50088">
    <property type="entry name" value="ANK_REPEAT"/>
    <property type="match status" value="10"/>
</dbReference>
<dbReference type="Pfam" id="PF13637">
    <property type="entry name" value="Ank_4"/>
    <property type="match status" value="1"/>
</dbReference>
<dbReference type="PANTHER" id="PTHR24123:SF33">
    <property type="entry name" value="PROTEIN HOS4"/>
    <property type="match status" value="1"/>
</dbReference>
<comment type="caution">
    <text evidence="4">The sequence shown here is derived from an EMBL/GenBank/DDBJ whole genome shotgun (WGS) entry which is preliminary data.</text>
</comment>
<dbReference type="PANTHER" id="PTHR24123">
    <property type="entry name" value="ANKYRIN REPEAT-CONTAINING"/>
    <property type="match status" value="1"/>
</dbReference>
<dbReference type="InterPro" id="IPR036770">
    <property type="entry name" value="Ankyrin_rpt-contain_sf"/>
</dbReference>
<feature type="repeat" description="ANK" evidence="3">
    <location>
        <begin position="399"/>
        <end position="431"/>
    </location>
</feature>
<keyword evidence="5" id="KW-1185">Reference proteome</keyword>
<feature type="repeat" description="ANK" evidence="3">
    <location>
        <begin position="132"/>
        <end position="164"/>
    </location>
</feature>
<reference evidence="5" key="1">
    <citation type="journal article" date="2019" name="PLoS Negl. Trop. Dis.">
        <title>Revisiting the worldwide diversity of Leptospira species in the environment.</title>
        <authorList>
            <person name="Vincent A.T."/>
            <person name="Schiettekatte O."/>
            <person name="Bourhy P."/>
            <person name="Veyrier F.J."/>
            <person name="Picardeau M."/>
        </authorList>
    </citation>
    <scope>NUCLEOTIDE SEQUENCE [LARGE SCALE GENOMIC DNA]</scope>
    <source>
        <strain evidence="5">201800278</strain>
    </source>
</reference>
<feature type="repeat" description="ANK" evidence="3">
    <location>
        <begin position="300"/>
        <end position="332"/>
    </location>
</feature>
<evidence type="ECO:0000256" key="1">
    <source>
        <dbReference type="ARBA" id="ARBA00022737"/>
    </source>
</evidence>
<feature type="repeat" description="ANK" evidence="3">
    <location>
        <begin position="233"/>
        <end position="265"/>
    </location>
</feature>
<sequence length="488" mass="53942">MHILNFNLSIKGFLHFFSYTIFQIQTCLQIPGTYFRKYRWTLTNNLTLVYILVTILNCVSAAKPTPKPNLTQMVKTGDWKLTQDFLEKNPSSVDSINENGGRAIHEAVRLGDAKQTKTLIQFKANVNVKNNVGMTPLHIASLHGYTDCVKVLLDAGALPNEKDKKNKLPIHYAVSNTTGNINVLKLLLKHGSLIDPKDHKKETPLIYSIRKKNFQFAKYLLANQASIHVVDEDGFSLLHILALNGNLELLKIIVELGVNPNTLIEKGNLTPLHFAAMNGHLESLHYLLSKGANPDIQDDTGYTALHYAVKEGDLETVTALLRKKANPNLRAIDGFPPLFIAAQEGYGNIAKKLLENQAEPNLQGYDKRAAIHKASFEGHLEVVKVLLEYKANTEIRDKFGWTPLISASSGGQLNVVQLLLEHKVNLNAVSDHKTTSLYSAAAEGHTDVVEALLDAGAAIDLPDTVSPIDVANAYGHHQIAELIRKRGK</sequence>
<dbReference type="Pfam" id="PF13606">
    <property type="entry name" value="Ank_3"/>
    <property type="match status" value="1"/>
</dbReference>
<proteinExistence type="predicted"/>
<organism evidence="4 5">
    <name type="scientific">Leptospira montravelensis</name>
    <dbReference type="NCBI Taxonomy" id="2484961"/>
    <lineage>
        <taxon>Bacteria</taxon>
        <taxon>Pseudomonadati</taxon>
        <taxon>Spirochaetota</taxon>
        <taxon>Spirochaetia</taxon>
        <taxon>Leptospirales</taxon>
        <taxon>Leptospiraceae</taxon>
        <taxon>Leptospira</taxon>
    </lineage>
</organism>
<dbReference type="Pfam" id="PF12796">
    <property type="entry name" value="Ank_2"/>
    <property type="match status" value="3"/>
</dbReference>
<feature type="repeat" description="ANK" evidence="3">
    <location>
        <begin position="99"/>
        <end position="131"/>
    </location>
</feature>
<dbReference type="SUPFAM" id="SSF48403">
    <property type="entry name" value="Ankyrin repeat"/>
    <property type="match status" value="2"/>
</dbReference>
<feature type="repeat" description="ANK" evidence="3">
    <location>
        <begin position="165"/>
        <end position="199"/>
    </location>
</feature>
<gene>
    <name evidence="4" type="ORF">EHQ31_06365</name>
</gene>